<dbReference type="GO" id="GO:0051321">
    <property type="term" value="P:meiotic cell cycle"/>
    <property type="evidence" value="ECO:0007669"/>
    <property type="project" value="UniProtKB-KW"/>
</dbReference>
<dbReference type="Pfam" id="PF24990">
    <property type="entry name" value="PAS_13"/>
    <property type="match status" value="1"/>
</dbReference>
<protein>
    <submittedName>
        <fullName evidence="11">TPR-like protein</fullName>
    </submittedName>
</protein>
<evidence type="ECO:0000256" key="8">
    <source>
        <dbReference type="PROSITE-ProRule" id="PRU00339"/>
    </source>
</evidence>
<dbReference type="Pfam" id="PF08631">
    <property type="entry name" value="SPO22"/>
    <property type="match status" value="1"/>
</dbReference>
<comment type="subcellular location">
    <subcellularLocation>
        <location evidence="1">Nucleus</location>
    </subcellularLocation>
</comment>
<dbReference type="PROSITE" id="PS50005">
    <property type="entry name" value="TPR"/>
    <property type="match status" value="1"/>
</dbReference>
<dbReference type="KEGG" id="glz:GLAREA_10957"/>
<proteinExistence type="predicted"/>
<evidence type="ECO:0000313" key="11">
    <source>
        <dbReference type="EMBL" id="EPE35260.1"/>
    </source>
</evidence>
<dbReference type="PANTHER" id="PTHR40375">
    <property type="entry name" value="SPORULATION-SPECIFIC PROTEIN 22"/>
    <property type="match status" value="1"/>
</dbReference>
<evidence type="ECO:0000256" key="7">
    <source>
        <dbReference type="ARBA" id="ARBA00023254"/>
    </source>
</evidence>
<accession>S3DC20</accession>
<feature type="compositionally biased region" description="Low complexity" evidence="9">
    <location>
        <begin position="246"/>
        <end position="261"/>
    </location>
</feature>
<dbReference type="GO" id="GO:0090173">
    <property type="term" value="P:regulation of synaptonemal complex assembly"/>
    <property type="evidence" value="ECO:0007669"/>
    <property type="project" value="InterPro"/>
</dbReference>
<evidence type="ECO:0000313" key="12">
    <source>
        <dbReference type="Proteomes" id="UP000016922"/>
    </source>
</evidence>
<keyword evidence="2" id="KW-0479">Metal-binding</keyword>
<feature type="region of interest" description="Disordered" evidence="9">
    <location>
        <begin position="246"/>
        <end position="266"/>
    </location>
</feature>
<dbReference type="OMA" id="NANICKS"/>
<name>S3DC20_GLAL2</name>
<keyword evidence="6" id="KW-0539">Nucleus</keyword>
<dbReference type="Proteomes" id="UP000016922">
    <property type="component" value="Unassembled WGS sequence"/>
</dbReference>
<dbReference type="RefSeq" id="XP_008077339.1">
    <property type="nucleotide sequence ID" value="XM_008079148.1"/>
</dbReference>
<dbReference type="InterPro" id="IPR039057">
    <property type="entry name" value="Spo22/ZIP4"/>
</dbReference>
<evidence type="ECO:0000256" key="3">
    <source>
        <dbReference type="ARBA" id="ARBA00023015"/>
    </source>
</evidence>
<feature type="region of interest" description="Disordered" evidence="9">
    <location>
        <begin position="85"/>
        <end position="110"/>
    </location>
</feature>
<dbReference type="OrthoDB" id="65716at2759"/>
<evidence type="ECO:0000256" key="4">
    <source>
        <dbReference type="ARBA" id="ARBA00023125"/>
    </source>
</evidence>
<evidence type="ECO:0000256" key="2">
    <source>
        <dbReference type="ARBA" id="ARBA00022723"/>
    </source>
</evidence>
<keyword evidence="8" id="KW-0802">TPR repeat</keyword>
<feature type="domain" description="ERT1/acuK family PAS" evidence="10">
    <location>
        <begin position="391"/>
        <end position="464"/>
    </location>
</feature>
<keyword evidence="7" id="KW-0469">Meiosis</keyword>
<dbReference type="CDD" id="cd00067">
    <property type="entry name" value="GAL4"/>
    <property type="match status" value="1"/>
</dbReference>
<dbReference type="GO" id="GO:0005634">
    <property type="term" value="C:nucleus"/>
    <property type="evidence" value="ECO:0007669"/>
    <property type="project" value="UniProtKB-SubCell"/>
</dbReference>
<organism evidence="11 12">
    <name type="scientific">Glarea lozoyensis (strain ATCC 20868 / MF5171)</name>
    <dbReference type="NCBI Taxonomy" id="1116229"/>
    <lineage>
        <taxon>Eukaryota</taxon>
        <taxon>Fungi</taxon>
        <taxon>Dikarya</taxon>
        <taxon>Ascomycota</taxon>
        <taxon>Pezizomycotina</taxon>
        <taxon>Leotiomycetes</taxon>
        <taxon>Helotiales</taxon>
        <taxon>Helotiaceae</taxon>
        <taxon>Glarea</taxon>
    </lineage>
</organism>
<dbReference type="eggNOG" id="KOG4814">
    <property type="taxonomic scope" value="Eukaryota"/>
</dbReference>
<keyword evidence="12" id="KW-1185">Reference proteome</keyword>
<keyword evidence="4" id="KW-0238">DNA-binding</keyword>
<evidence type="ECO:0000259" key="10">
    <source>
        <dbReference type="Pfam" id="PF24990"/>
    </source>
</evidence>
<dbReference type="InterPro" id="IPR001138">
    <property type="entry name" value="Zn2Cys6_DnaBD"/>
</dbReference>
<dbReference type="HOGENOM" id="CLU_001453_2_0_1"/>
<feature type="compositionally biased region" description="Basic and acidic residues" evidence="9">
    <location>
        <begin position="85"/>
        <end position="95"/>
    </location>
</feature>
<dbReference type="InterPro" id="IPR056751">
    <property type="entry name" value="PAS_13"/>
</dbReference>
<gene>
    <name evidence="11" type="ORF">GLAREA_10957</name>
</gene>
<dbReference type="InterPro" id="IPR019734">
    <property type="entry name" value="TPR_rpt"/>
</dbReference>
<dbReference type="EMBL" id="KE145354">
    <property type="protein sequence ID" value="EPE35260.1"/>
    <property type="molecule type" value="Genomic_DNA"/>
</dbReference>
<dbReference type="PANTHER" id="PTHR40375:SF2">
    <property type="entry name" value="SPORULATION-SPECIFIC PROTEIN 22"/>
    <property type="match status" value="1"/>
</dbReference>
<feature type="repeat" description="TPR" evidence="8">
    <location>
        <begin position="726"/>
        <end position="759"/>
    </location>
</feature>
<sequence length="1444" mass="162053">MAQAMGRIQNLRMPRRRLLGRVRIPRRDGKSITVRPANKTSATVPNCMSETSADLGHGPTACVYCRRSERPCARCIKRNIGHLCHDEPREPETATKKSKKQHSNPVDDDDAATEQLQSNVDGGMNTSIEQPQVQSQDSGLAIGTATLPQASSLLVQPSPVSGVQASALNNNSNQFTGYSNDWLGTQSQFQDMHTYHSSYMFNAPEVTNEYNLLNDFLNNSLLDDGALLQEDTPTLFGGQSSVMLPGGLSNNSGSQQSANLGLPANSQGYAMPRPASVIPADKARDYYLQAADPSGNDAPEERMQRLLRAKYDAGMLKPFNYVKGYARLSLYMDSHMHMASKQKILRQLEQFRPKFREKVQSLTDIELIYVEMWFERSLMEYDRVFASMAIPACCWRRTGEIFRGNKEMAELIHVPIEKLRDGKIAIHEILTEESLVNYWEKFGAIAFDLGQKALITSCSLKNPDDKSKDPTIKCCFSFSIKRDDHKIPSLIVGNFLPQDPVKRNFYASPRSPTDVESVGLCFVQAFAADIQQQISAAATSRSPGSLVHEIEKEILTFPSNLGTAAASKCEEIDSTATVLWNLCTRLRRDNESETPQNSPAVLDIARVFAFLLLCCAHGHGKSTSSNICRLMKIGFKAAKGSIGRNQYDLASKVLERLGKFEGLLKDIQGDSSAEHGEDLQRLSSEYFILRTSLAWHQKQLDIVEHLYTNARPKQRKLDPDTAESLADVLYEMGRHLLDKTQYTIAIQWFDRALEILADQELEALSMDASELRVSIIQSTVKARILLKDPQSLDQARDQVEVLGNELGDRLIVLALRLEILEATSAEQFDSITFGDVFARIIRSVILNDENFRLVMFHVRKLCMHDSVSACKSLDDLLRLRVITEKDDERRDRMIEKVLITRLWMAVEQDSADSLSALEGFLGIVLGNVATGVSSTATLAAHTLLWKRIEANYAQRRYETAEKWCRLAMHQVFQNCGDLNMARISRKMLLCAIERQDDNGAVEILNAMPPPARNEPMTRFLMYKIAIRMNSIDTASECLESIYSSSPNDPSLLYACCLHSLEGNNKKMTLAALQLVLEKFNYGPPTPVHLPSLLRITIGLTSSLLEESQAGSKMDETETLVDKLCMLFEGAVTSIRKSNKTSSIDAVWTIPELDWFSKNSYNTSIQHISTWSPIYIWRMLDCCIAFIDQYPEGIPEQVSEDLSLRKMFCQFSAATAIVTLARGEDNIQKQLQYYVDLRKHVASFDKLLSEKLERMEEFQSQDLLQKLSILLTFDFEAACHLKKWDELGHVILNANICKSMRAYELMADCAISISPPTQALIATLKKIVNEAWALECVNSVNLAKYMRCLFQIALLSHEETAETLLDQVAAHAREASETDEPYPSEELDWIATKAFNHAVDLYLGQQEDACKVWASKAINVAHFVNDEGALERLLQEKLAGLLLDT</sequence>
<reference evidence="11 12" key="1">
    <citation type="journal article" date="2013" name="BMC Genomics">
        <title>Genomics-driven discovery of the pneumocandin biosynthetic gene cluster in the fungus Glarea lozoyensis.</title>
        <authorList>
            <person name="Chen L."/>
            <person name="Yue Q."/>
            <person name="Zhang X."/>
            <person name="Xiang M."/>
            <person name="Wang C."/>
            <person name="Li S."/>
            <person name="Che Y."/>
            <person name="Ortiz-Lopez F.J."/>
            <person name="Bills G.F."/>
            <person name="Liu X."/>
            <person name="An Z."/>
        </authorList>
    </citation>
    <scope>NUCLEOTIDE SEQUENCE [LARGE SCALE GENOMIC DNA]</scope>
    <source>
        <strain evidence="12">ATCC 20868 / MF5171</strain>
    </source>
</reference>
<dbReference type="GO" id="GO:0003677">
    <property type="term" value="F:DNA binding"/>
    <property type="evidence" value="ECO:0007669"/>
    <property type="project" value="UniProtKB-KW"/>
</dbReference>
<evidence type="ECO:0000256" key="9">
    <source>
        <dbReference type="SAM" id="MobiDB-lite"/>
    </source>
</evidence>
<dbReference type="GO" id="GO:0000981">
    <property type="term" value="F:DNA-binding transcription factor activity, RNA polymerase II-specific"/>
    <property type="evidence" value="ECO:0007669"/>
    <property type="project" value="InterPro"/>
</dbReference>
<evidence type="ECO:0000256" key="1">
    <source>
        <dbReference type="ARBA" id="ARBA00004123"/>
    </source>
</evidence>
<dbReference type="InterPro" id="IPR013940">
    <property type="entry name" value="Spo22/ZIP4/TEX11"/>
</dbReference>
<dbReference type="GO" id="GO:0008270">
    <property type="term" value="F:zinc ion binding"/>
    <property type="evidence" value="ECO:0007669"/>
    <property type="project" value="InterPro"/>
</dbReference>
<keyword evidence="3" id="KW-0805">Transcription regulation</keyword>
<evidence type="ECO:0000256" key="5">
    <source>
        <dbReference type="ARBA" id="ARBA00023163"/>
    </source>
</evidence>
<evidence type="ECO:0000256" key="6">
    <source>
        <dbReference type="ARBA" id="ARBA00023242"/>
    </source>
</evidence>
<keyword evidence="5" id="KW-0804">Transcription</keyword>
<dbReference type="GeneID" id="19470001"/>